<comment type="subcellular location">
    <subcellularLocation>
        <location evidence="1">Membrane</location>
        <topology evidence="1">Multi-pass membrane protein</topology>
    </subcellularLocation>
</comment>
<dbReference type="PANTHER" id="PTHR20772">
    <property type="entry name" value="PROTEIN FMP42"/>
    <property type="match status" value="1"/>
</dbReference>
<feature type="transmembrane region" description="Helical" evidence="8">
    <location>
        <begin position="358"/>
        <end position="379"/>
    </location>
</feature>
<dbReference type="OrthoDB" id="330047at2759"/>
<evidence type="ECO:0000256" key="7">
    <source>
        <dbReference type="SAM" id="MobiDB-lite"/>
    </source>
</evidence>
<dbReference type="SUPFAM" id="SSF103473">
    <property type="entry name" value="MFS general substrate transporter"/>
    <property type="match status" value="1"/>
</dbReference>
<dbReference type="AlphaFoldDB" id="A0A1G4KN48"/>
<feature type="transmembrane region" description="Helical" evidence="8">
    <location>
        <begin position="102"/>
        <end position="124"/>
    </location>
</feature>
<dbReference type="PANTHER" id="PTHR20772:SF2">
    <property type="entry name" value="PROTEIN FMP42"/>
    <property type="match status" value="1"/>
</dbReference>
<reference evidence="10" key="1">
    <citation type="submission" date="2016-03" db="EMBL/GenBank/DDBJ databases">
        <authorList>
            <person name="Devillers Hugo."/>
        </authorList>
    </citation>
    <scope>NUCLEOTIDE SEQUENCE [LARGE SCALE GENOMIC DNA]</scope>
</reference>
<organism evidence="9 10">
    <name type="scientific">Lachancea nothofagi CBS 11611</name>
    <dbReference type="NCBI Taxonomy" id="1266666"/>
    <lineage>
        <taxon>Eukaryota</taxon>
        <taxon>Fungi</taxon>
        <taxon>Dikarya</taxon>
        <taxon>Ascomycota</taxon>
        <taxon>Saccharomycotina</taxon>
        <taxon>Saccharomycetes</taxon>
        <taxon>Saccharomycetales</taxon>
        <taxon>Saccharomycetaceae</taxon>
        <taxon>Lachancea</taxon>
    </lineage>
</organism>
<feature type="transmembrane region" description="Helical" evidence="8">
    <location>
        <begin position="167"/>
        <end position="189"/>
    </location>
</feature>
<accession>A0A1G4KN48</accession>
<dbReference type="Proteomes" id="UP000189911">
    <property type="component" value="Chromosome H"/>
</dbReference>
<evidence type="ECO:0000313" key="10">
    <source>
        <dbReference type="Proteomes" id="UP000189911"/>
    </source>
</evidence>
<feature type="transmembrane region" description="Helical" evidence="8">
    <location>
        <begin position="6"/>
        <end position="31"/>
    </location>
</feature>
<feature type="transmembrane region" description="Helical" evidence="8">
    <location>
        <begin position="436"/>
        <end position="457"/>
    </location>
</feature>
<evidence type="ECO:0000256" key="4">
    <source>
        <dbReference type="ARBA" id="ARBA00022692"/>
    </source>
</evidence>
<feature type="transmembrane region" description="Helical" evidence="8">
    <location>
        <begin position="78"/>
        <end position="96"/>
    </location>
</feature>
<dbReference type="Gene3D" id="1.20.1250.20">
    <property type="entry name" value="MFS general substrate transporter like domains"/>
    <property type="match status" value="1"/>
</dbReference>
<evidence type="ECO:0000256" key="5">
    <source>
        <dbReference type="ARBA" id="ARBA00022989"/>
    </source>
</evidence>
<name>A0A1G4KN48_9SACH</name>
<evidence type="ECO:0000313" key="9">
    <source>
        <dbReference type="EMBL" id="SCV05880.1"/>
    </source>
</evidence>
<comment type="similarity">
    <text evidence="2">Belongs to the SLC43A transporter (TC 2.A.1.44) family.</text>
</comment>
<evidence type="ECO:0000256" key="6">
    <source>
        <dbReference type="ARBA" id="ARBA00023136"/>
    </source>
</evidence>
<evidence type="ECO:0000256" key="2">
    <source>
        <dbReference type="ARBA" id="ARBA00006595"/>
    </source>
</evidence>
<feature type="transmembrane region" description="Helical" evidence="8">
    <location>
        <begin position="201"/>
        <end position="219"/>
    </location>
</feature>
<dbReference type="GO" id="GO:0000329">
    <property type="term" value="C:fungal-type vacuole membrane"/>
    <property type="evidence" value="ECO:0007669"/>
    <property type="project" value="TreeGrafter"/>
</dbReference>
<dbReference type="InterPro" id="IPR036259">
    <property type="entry name" value="MFS_trans_sf"/>
</dbReference>
<evidence type="ECO:0000256" key="1">
    <source>
        <dbReference type="ARBA" id="ARBA00004141"/>
    </source>
</evidence>
<proteinExistence type="inferred from homology"/>
<feature type="compositionally biased region" description="Low complexity" evidence="7">
    <location>
        <begin position="514"/>
        <end position="527"/>
    </location>
</feature>
<dbReference type="InterPro" id="IPR052599">
    <property type="entry name" value="SLC43A_AATransporter"/>
</dbReference>
<feature type="region of interest" description="Disordered" evidence="7">
    <location>
        <begin position="513"/>
        <end position="537"/>
    </location>
</feature>
<evidence type="ECO:0000256" key="3">
    <source>
        <dbReference type="ARBA" id="ARBA00022448"/>
    </source>
</evidence>
<feature type="transmembrane region" description="Helical" evidence="8">
    <location>
        <begin position="136"/>
        <end position="155"/>
    </location>
</feature>
<evidence type="ECO:0000256" key="8">
    <source>
        <dbReference type="SAM" id="Phobius"/>
    </source>
</evidence>
<sequence length="537" mass="58516">MGKVSLQLIQVICAITWCLFAAGPIFGFAALKPILIQEGVYSGLCTPVDGTALLANASNLVPLKEGSLKPCTAQDLKLNFMFTLGAGTTNVVALLVGYVLDVYGPSVCVFAGSGFLTMGALSLALSSKISFFDPYITGYVLLAVGGPFVFISTFQLANGFPNKSGTILALLTGAFDSSSALFFIYRLIYQNWMPSLTLKKFFTGYLIVPLFIFVCQLFIMPKESYKSLGAVQKLEIEGLDMNGNLPEGEDGSRIIPDETERQSLLSSHSNVHPVLSNDSRRKSVWENYVEAKLEKKTKGIFGVMHGYSASEQIKSPWFVLMLAFVIICMLRINYFVATVRSQEEFLLGSHKLALKVNSIFDVALPVGGLVSIPFIGLVLDHCSTLTAIILVSSISLVIGILGLIPSFSLNLLGIFMLVAYRPFYYTVVSDYCAKVFGFDTFGTVYGLLMCLSGIFNLGQSVLDRSTHTTFNMNPTPINSILVAVTAVTSTTLIVYVYKESKAREERMQVFEQMETTTKTTPEAPAEESAQYGTLNAS</sequence>
<protein>
    <submittedName>
        <fullName evidence="9">LANO_0H17216g1_1</fullName>
    </submittedName>
</protein>
<keyword evidence="3" id="KW-0813">Transport</keyword>
<dbReference type="EMBL" id="LT598447">
    <property type="protein sequence ID" value="SCV05880.1"/>
    <property type="molecule type" value="Genomic_DNA"/>
</dbReference>
<feature type="transmembrane region" description="Helical" evidence="8">
    <location>
        <begin position="477"/>
        <end position="497"/>
    </location>
</feature>
<keyword evidence="5 8" id="KW-1133">Transmembrane helix</keyword>
<feature type="transmembrane region" description="Helical" evidence="8">
    <location>
        <begin position="317"/>
        <end position="337"/>
    </location>
</feature>
<keyword evidence="4 8" id="KW-0812">Transmembrane</keyword>
<keyword evidence="6 8" id="KW-0472">Membrane</keyword>
<gene>
    <name evidence="9" type="ORF">LANO_0H17216G</name>
</gene>
<keyword evidence="10" id="KW-1185">Reference proteome</keyword>
<feature type="transmembrane region" description="Helical" evidence="8">
    <location>
        <begin position="385"/>
        <end position="415"/>
    </location>
</feature>